<evidence type="ECO:0000313" key="3">
    <source>
        <dbReference type="Proteomes" id="UP000027195"/>
    </source>
</evidence>
<keyword evidence="3" id="KW-1185">Reference proteome</keyword>
<keyword evidence="1" id="KW-1133">Transmembrane helix</keyword>
<evidence type="ECO:0000313" key="2">
    <source>
        <dbReference type="EMBL" id="KDQ17787.1"/>
    </source>
</evidence>
<dbReference type="EMBL" id="KL198023">
    <property type="protein sequence ID" value="KDQ17787.1"/>
    <property type="molecule type" value="Genomic_DNA"/>
</dbReference>
<organism evidence="2 3">
    <name type="scientific">Botryobasidium botryosum (strain FD-172 SS1)</name>
    <dbReference type="NCBI Taxonomy" id="930990"/>
    <lineage>
        <taxon>Eukaryota</taxon>
        <taxon>Fungi</taxon>
        <taxon>Dikarya</taxon>
        <taxon>Basidiomycota</taxon>
        <taxon>Agaricomycotina</taxon>
        <taxon>Agaricomycetes</taxon>
        <taxon>Cantharellales</taxon>
        <taxon>Botryobasidiaceae</taxon>
        <taxon>Botryobasidium</taxon>
    </lineage>
</organism>
<sequence length="71" mass="8121">MARALGVHFPFSALFYAWLPLFLVVLVPFFSRTLSFQLQVDSQLQLCTSGEKYMKFKLAESSQTQQKKGKS</sequence>
<dbReference type="Proteomes" id="UP000027195">
    <property type="component" value="Unassembled WGS sequence"/>
</dbReference>
<dbReference type="AlphaFoldDB" id="A0A067N0X2"/>
<protein>
    <submittedName>
        <fullName evidence="2">Uncharacterized protein</fullName>
    </submittedName>
</protein>
<name>A0A067N0X2_BOTB1</name>
<reference evidence="3" key="1">
    <citation type="journal article" date="2014" name="Proc. Natl. Acad. Sci. U.S.A.">
        <title>Extensive sampling of basidiomycete genomes demonstrates inadequacy of the white-rot/brown-rot paradigm for wood decay fungi.</title>
        <authorList>
            <person name="Riley R."/>
            <person name="Salamov A.A."/>
            <person name="Brown D.W."/>
            <person name="Nagy L.G."/>
            <person name="Floudas D."/>
            <person name="Held B.W."/>
            <person name="Levasseur A."/>
            <person name="Lombard V."/>
            <person name="Morin E."/>
            <person name="Otillar R."/>
            <person name="Lindquist E.A."/>
            <person name="Sun H."/>
            <person name="LaButti K.M."/>
            <person name="Schmutz J."/>
            <person name="Jabbour D."/>
            <person name="Luo H."/>
            <person name="Baker S.E."/>
            <person name="Pisabarro A.G."/>
            <person name="Walton J.D."/>
            <person name="Blanchette R.A."/>
            <person name="Henrissat B."/>
            <person name="Martin F."/>
            <person name="Cullen D."/>
            <person name="Hibbett D.S."/>
            <person name="Grigoriev I.V."/>
        </authorList>
    </citation>
    <scope>NUCLEOTIDE SEQUENCE [LARGE SCALE GENOMIC DNA]</scope>
    <source>
        <strain evidence="3">FD-172 SS1</strain>
    </source>
</reference>
<dbReference type="HOGENOM" id="CLU_2739690_0_0_1"/>
<feature type="transmembrane region" description="Helical" evidence="1">
    <location>
        <begin position="13"/>
        <end position="30"/>
    </location>
</feature>
<evidence type="ECO:0000256" key="1">
    <source>
        <dbReference type="SAM" id="Phobius"/>
    </source>
</evidence>
<keyword evidence="1" id="KW-0472">Membrane</keyword>
<accession>A0A067N0X2</accession>
<keyword evidence="1" id="KW-0812">Transmembrane</keyword>
<gene>
    <name evidence="2" type="ORF">BOTBODRAFT_583292</name>
</gene>
<proteinExistence type="predicted"/>
<dbReference type="InParanoid" id="A0A067N0X2"/>